<evidence type="ECO:0000313" key="1">
    <source>
        <dbReference type="EMBL" id="AKB83594.1"/>
    </source>
</evidence>
<dbReference type="EMBL" id="CP009517">
    <property type="protein sequence ID" value="AKB83594.1"/>
    <property type="molecule type" value="Genomic_DNA"/>
</dbReference>
<reference evidence="1" key="1">
    <citation type="submission" date="2014-07" db="EMBL/GenBank/DDBJ databases">
        <title>Methanogenic archaea and the global carbon cycle.</title>
        <authorList>
            <person name="Henriksen J.R."/>
            <person name="Luke J."/>
            <person name="Reinhart S."/>
            <person name="Benedict M.N."/>
            <person name="Youngblut N.D."/>
            <person name="Metcalf M.E."/>
            <person name="Whitaker R.J."/>
            <person name="Metcalf W.W."/>
        </authorList>
    </citation>
    <scope>NUCLEOTIDE SEQUENCE [LARGE SCALE GENOMIC DNA]</scope>
    <source>
        <strain evidence="1">3</strain>
    </source>
</reference>
<dbReference type="KEGG" id="mbak:MSBR3_3016"/>
<evidence type="ECO:0008006" key="3">
    <source>
        <dbReference type="Google" id="ProtNLM"/>
    </source>
</evidence>
<name>A0A0E3WY35_METBA</name>
<proteinExistence type="predicted"/>
<organism evidence="1 2">
    <name type="scientific">Methanosarcina barkeri 3</name>
    <dbReference type="NCBI Taxonomy" id="1434107"/>
    <lineage>
        <taxon>Archaea</taxon>
        <taxon>Methanobacteriati</taxon>
        <taxon>Methanobacteriota</taxon>
        <taxon>Stenosarchaea group</taxon>
        <taxon>Methanomicrobia</taxon>
        <taxon>Methanosarcinales</taxon>
        <taxon>Methanosarcinaceae</taxon>
        <taxon>Methanosarcina</taxon>
    </lineage>
</organism>
<dbReference type="RefSeq" id="WP_048109200.1">
    <property type="nucleotide sequence ID" value="NZ_CP009517.1"/>
</dbReference>
<accession>A0A0E3WY35</accession>
<keyword evidence="2" id="KW-1185">Reference proteome</keyword>
<dbReference type="PATRIC" id="fig|1434107.4.peg.3820"/>
<dbReference type="Proteomes" id="UP000033066">
    <property type="component" value="Chromosome"/>
</dbReference>
<protein>
    <recommendedName>
        <fullName evidence="3">L-2-amino-thiazoline-4-carboxylic acid hydrolase</fullName>
    </recommendedName>
</protein>
<sequence>MSFKSFLLKRLIVWDKIPYSLRWKKSVSGIGMIYLGALEMMQEKYGKDGVSNLNEIMYNIGFEQSTEILKMLGLKRDLEGCAYVLLAMHRIFGIKSKIVRKDDNKIVIHARKCRWGGHFKKWNARTCLSIDNYEAGLIEGILPFSEHIYTKRRSCGDNVCELIISFIDNNFDFPHSG</sequence>
<dbReference type="HOGENOM" id="CLU_1567134_0_0_2"/>
<dbReference type="OrthoDB" id="134584at2157"/>
<evidence type="ECO:0000313" key="2">
    <source>
        <dbReference type="Proteomes" id="UP000033066"/>
    </source>
</evidence>
<gene>
    <name evidence="1" type="ORF">MSBR3_3016</name>
</gene>
<dbReference type="AlphaFoldDB" id="A0A0E3WY35"/>
<dbReference type="GeneID" id="24790658"/>